<evidence type="ECO:0000256" key="2">
    <source>
        <dbReference type="SAM" id="Phobius"/>
    </source>
</evidence>
<keyword evidence="2" id="KW-0812">Transmembrane</keyword>
<feature type="transmembrane region" description="Helical" evidence="2">
    <location>
        <begin position="37"/>
        <end position="62"/>
    </location>
</feature>
<reference evidence="3" key="1">
    <citation type="submission" date="2023-05" db="EMBL/GenBank/DDBJ databases">
        <authorList>
            <person name="Xu J."/>
            <person name="Chen J."/>
            <person name="Ren Y."/>
            <person name="Chen L."/>
            <person name="How W."/>
        </authorList>
    </citation>
    <scope>NUCLEOTIDE SEQUENCE</scope>
    <source>
        <strain evidence="3">Shiyan201</strain>
    </source>
</reference>
<feature type="compositionally biased region" description="Polar residues" evidence="1">
    <location>
        <begin position="107"/>
        <end position="118"/>
    </location>
</feature>
<proteinExistence type="predicted"/>
<evidence type="ECO:0000313" key="3">
    <source>
        <dbReference type="EMBL" id="WIU81495.1"/>
    </source>
</evidence>
<keyword evidence="2" id="KW-1133">Transmembrane helix</keyword>
<keyword evidence="2" id="KW-0472">Membrane</keyword>
<name>A0A9Y2E3B8_9MONO</name>
<sequence length="118" mass="13715">MNPPVYEIPYEWRYTRPAETSLRDRTTVQNTNKRFPIYYFLLFLIACFLIFIVGYTVIYLLYCSGKDNPGYSFEDRRSFKAIGSREEQTFDQPGTDTYPSQGGGSDNRGSNCQNKHLP</sequence>
<feature type="compositionally biased region" description="Polar residues" evidence="1">
    <location>
        <begin position="90"/>
        <end position="100"/>
    </location>
</feature>
<evidence type="ECO:0000256" key="1">
    <source>
        <dbReference type="SAM" id="MobiDB-lite"/>
    </source>
</evidence>
<organism evidence="3">
    <name type="scientific">Crocidura tanakae henipavirus</name>
    <dbReference type="NCBI Taxonomy" id="3049973"/>
    <lineage>
        <taxon>Viruses</taxon>
        <taxon>Riboviria</taxon>
        <taxon>Orthornavirae</taxon>
        <taxon>Negarnaviricota</taxon>
        <taxon>Haploviricotina</taxon>
        <taxon>Monjiviricetes</taxon>
        <taxon>Mononegavirales</taxon>
        <taxon>Paramyxoviridae</taxon>
        <taxon>Orthoparamyxovirinae</taxon>
        <taxon>Henipavirus</taxon>
    </lineage>
</organism>
<dbReference type="EMBL" id="OQ970176">
    <property type="protein sequence ID" value="WIU81495.1"/>
    <property type="molecule type" value="Viral_cRNA"/>
</dbReference>
<protein>
    <submittedName>
        <fullName evidence="3">Uncharacterized protein</fullName>
    </submittedName>
</protein>
<feature type="region of interest" description="Disordered" evidence="1">
    <location>
        <begin position="84"/>
        <end position="118"/>
    </location>
</feature>
<accession>A0A9Y2E3B8</accession>